<dbReference type="UniPathway" id="UPA00035">
    <property type="reaction ID" value="UER00042"/>
</dbReference>
<dbReference type="InterPro" id="IPR044643">
    <property type="entry name" value="TrpF_fam"/>
</dbReference>
<evidence type="ECO:0000256" key="4">
    <source>
        <dbReference type="ARBA" id="ARBA00022272"/>
    </source>
</evidence>
<comment type="caution">
    <text evidence="11">The sequence shown here is derived from an EMBL/GenBank/DDBJ whole genome shotgun (WGS) entry which is preliminary data.</text>
</comment>
<dbReference type="InterPro" id="IPR001240">
    <property type="entry name" value="PRAI_dom"/>
</dbReference>
<accession>A0A5C5V501</accession>
<dbReference type="SUPFAM" id="SSF51366">
    <property type="entry name" value="Ribulose-phoshate binding barrel"/>
    <property type="match status" value="1"/>
</dbReference>
<comment type="similarity">
    <text evidence="9">Belongs to the TrpF family.</text>
</comment>
<evidence type="ECO:0000256" key="5">
    <source>
        <dbReference type="ARBA" id="ARBA00022605"/>
    </source>
</evidence>
<name>A0A5C5V501_9BACT</name>
<evidence type="ECO:0000256" key="2">
    <source>
        <dbReference type="ARBA" id="ARBA00004664"/>
    </source>
</evidence>
<dbReference type="HAMAP" id="MF_00135">
    <property type="entry name" value="PRAI"/>
    <property type="match status" value="1"/>
</dbReference>
<feature type="domain" description="N-(5'phosphoribosyl) anthranilate isomerase (PRAI)" evidence="10">
    <location>
        <begin position="5"/>
        <end position="211"/>
    </location>
</feature>
<organism evidence="11 12">
    <name type="scientific">Blastopirellula retiformator</name>
    <dbReference type="NCBI Taxonomy" id="2527970"/>
    <lineage>
        <taxon>Bacteria</taxon>
        <taxon>Pseudomonadati</taxon>
        <taxon>Planctomycetota</taxon>
        <taxon>Planctomycetia</taxon>
        <taxon>Pirellulales</taxon>
        <taxon>Pirellulaceae</taxon>
        <taxon>Blastopirellula</taxon>
    </lineage>
</organism>
<dbReference type="PANTHER" id="PTHR42894:SF1">
    <property type="entry name" value="N-(5'-PHOSPHORIBOSYL)ANTHRANILATE ISOMERASE"/>
    <property type="match status" value="1"/>
</dbReference>
<evidence type="ECO:0000313" key="11">
    <source>
        <dbReference type="EMBL" id="TWT33411.1"/>
    </source>
</evidence>
<dbReference type="InterPro" id="IPR013785">
    <property type="entry name" value="Aldolase_TIM"/>
</dbReference>
<keyword evidence="6 9" id="KW-0822">Tryptophan biosynthesis</keyword>
<evidence type="ECO:0000259" key="10">
    <source>
        <dbReference type="Pfam" id="PF00697"/>
    </source>
</evidence>
<dbReference type="CDD" id="cd00405">
    <property type="entry name" value="PRAI"/>
    <property type="match status" value="1"/>
</dbReference>
<evidence type="ECO:0000256" key="9">
    <source>
        <dbReference type="HAMAP-Rule" id="MF_00135"/>
    </source>
</evidence>
<dbReference type="EC" id="5.3.1.24" evidence="3 9"/>
<comment type="pathway">
    <text evidence="2 9">Amino-acid biosynthesis; L-tryptophan biosynthesis; L-tryptophan from chorismate: step 3/5.</text>
</comment>
<protein>
    <recommendedName>
        <fullName evidence="4 9">N-(5'-phosphoribosyl)anthranilate isomerase</fullName>
        <shortName evidence="9">PRAI</shortName>
        <ecNumber evidence="3 9">5.3.1.24</ecNumber>
    </recommendedName>
</protein>
<evidence type="ECO:0000256" key="7">
    <source>
        <dbReference type="ARBA" id="ARBA00023141"/>
    </source>
</evidence>
<dbReference type="InterPro" id="IPR011060">
    <property type="entry name" value="RibuloseP-bd_barrel"/>
</dbReference>
<dbReference type="EMBL" id="SJPF01000003">
    <property type="protein sequence ID" value="TWT33411.1"/>
    <property type="molecule type" value="Genomic_DNA"/>
</dbReference>
<sequence>MFQRKICGITSVQDAQAMIAAGADALGLNFYPQSKRFLSAEIAPDVRQAIPSEVAAVGLFVNADVVDVAAVAKKLSLDWVQLHGDEPPEYLARLRQLGAPPILKAFRCGPDWKVEIAQFLSRCGDLGCRPAAILIDGFQASAYGGTGKTADWNALVDWPQWLNCECLVLAGGLTPDNVSAAIAQVRPTAVDTASGVESEPGRKDLQLAASYCANVKIAMGE</sequence>
<dbReference type="OrthoDB" id="9786954at2"/>
<evidence type="ECO:0000256" key="3">
    <source>
        <dbReference type="ARBA" id="ARBA00012572"/>
    </source>
</evidence>
<evidence type="ECO:0000313" key="12">
    <source>
        <dbReference type="Proteomes" id="UP000318878"/>
    </source>
</evidence>
<gene>
    <name evidence="9 11" type="primary">trpF</name>
    <name evidence="11" type="ORF">Enr8_32410</name>
</gene>
<evidence type="ECO:0000256" key="8">
    <source>
        <dbReference type="ARBA" id="ARBA00023235"/>
    </source>
</evidence>
<dbReference type="Proteomes" id="UP000318878">
    <property type="component" value="Unassembled WGS sequence"/>
</dbReference>
<comment type="catalytic activity">
    <reaction evidence="1 9">
        <text>N-(5-phospho-beta-D-ribosyl)anthranilate = 1-(2-carboxyphenylamino)-1-deoxy-D-ribulose 5-phosphate</text>
        <dbReference type="Rhea" id="RHEA:21540"/>
        <dbReference type="ChEBI" id="CHEBI:18277"/>
        <dbReference type="ChEBI" id="CHEBI:58613"/>
        <dbReference type="EC" id="5.3.1.24"/>
    </reaction>
</comment>
<dbReference type="RefSeq" id="WP_146433261.1">
    <property type="nucleotide sequence ID" value="NZ_SJPF01000003.1"/>
</dbReference>
<dbReference type="GO" id="GO:0004640">
    <property type="term" value="F:phosphoribosylanthranilate isomerase activity"/>
    <property type="evidence" value="ECO:0007669"/>
    <property type="project" value="UniProtKB-UniRule"/>
</dbReference>
<dbReference type="Pfam" id="PF00697">
    <property type="entry name" value="PRAI"/>
    <property type="match status" value="1"/>
</dbReference>
<evidence type="ECO:0000256" key="1">
    <source>
        <dbReference type="ARBA" id="ARBA00001164"/>
    </source>
</evidence>
<evidence type="ECO:0000256" key="6">
    <source>
        <dbReference type="ARBA" id="ARBA00022822"/>
    </source>
</evidence>
<reference evidence="11 12" key="1">
    <citation type="submission" date="2019-02" db="EMBL/GenBank/DDBJ databases">
        <title>Deep-cultivation of Planctomycetes and their phenomic and genomic characterization uncovers novel biology.</title>
        <authorList>
            <person name="Wiegand S."/>
            <person name="Jogler M."/>
            <person name="Boedeker C."/>
            <person name="Pinto D."/>
            <person name="Vollmers J."/>
            <person name="Rivas-Marin E."/>
            <person name="Kohn T."/>
            <person name="Peeters S.H."/>
            <person name="Heuer A."/>
            <person name="Rast P."/>
            <person name="Oberbeckmann S."/>
            <person name="Bunk B."/>
            <person name="Jeske O."/>
            <person name="Meyerdierks A."/>
            <person name="Storesund J.E."/>
            <person name="Kallscheuer N."/>
            <person name="Luecker S."/>
            <person name="Lage O.M."/>
            <person name="Pohl T."/>
            <person name="Merkel B.J."/>
            <person name="Hornburger P."/>
            <person name="Mueller R.-W."/>
            <person name="Bruemmer F."/>
            <person name="Labrenz M."/>
            <person name="Spormann A.M."/>
            <person name="Op Den Camp H."/>
            <person name="Overmann J."/>
            <person name="Amann R."/>
            <person name="Jetten M.S.M."/>
            <person name="Mascher T."/>
            <person name="Medema M.H."/>
            <person name="Devos D.P."/>
            <person name="Kaster A.-K."/>
            <person name="Ovreas L."/>
            <person name="Rohde M."/>
            <person name="Galperin M.Y."/>
            <person name="Jogler C."/>
        </authorList>
    </citation>
    <scope>NUCLEOTIDE SEQUENCE [LARGE SCALE GENOMIC DNA]</scope>
    <source>
        <strain evidence="11 12">Enr8</strain>
    </source>
</reference>
<proteinExistence type="inferred from homology"/>
<dbReference type="GO" id="GO:0000162">
    <property type="term" value="P:L-tryptophan biosynthetic process"/>
    <property type="evidence" value="ECO:0007669"/>
    <property type="project" value="UniProtKB-UniRule"/>
</dbReference>
<dbReference type="Gene3D" id="3.20.20.70">
    <property type="entry name" value="Aldolase class I"/>
    <property type="match status" value="1"/>
</dbReference>
<keyword evidence="5 9" id="KW-0028">Amino-acid biosynthesis</keyword>
<keyword evidence="12" id="KW-1185">Reference proteome</keyword>
<dbReference type="AlphaFoldDB" id="A0A5C5V501"/>
<keyword evidence="7 9" id="KW-0057">Aromatic amino acid biosynthesis</keyword>
<keyword evidence="8 9" id="KW-0413">Isomerase</keyword>
<dbReference type="PANTHER" id="PTHR42894">
    <property type="entry name" value="N-(5'-PHOSPHORIBOSYL)ANTHRANILATE ISOMERASE"/>
    <property type="match status" value="1"/>
</dbReference>